<keyword evidence="3 6" id="KW-0378">Hydrolase</keyword>
<accession>A0ABN0AI59</accession>
<keyword evidence="7" id="KW-1185">Reference proteome</keyword>
<evidence type="ECO:0000259" key="5">
    <source>
        <dbReference type="PROSITE" id="PS51462"/>
    </source>
</evidence>
<dbReference type="Pfam" id="PF00293">
    <property type="entry name" value="NUDIX"/>
    <property type="match status" value="1"/>
</dbReference>
<dbReference type="InterPro" id="IPR000086">
    <property type="entry name" value="NUDIX_hydrolase_dom"/>
</dbReference>
<reference evidence="6 7" key="1">
    <citation type="submission" date="2010-04" db="EMBL/GenBank/DDBJ databases">
        <authorList>
            <person name="Weinstock G."/>
            <person name="Sodergren E."/>
            <person name="Clifton S."/>
            <person name="Fulton L."/>
            <person name="Fulton B."/>
            <person name="Courtney L."/>
            <person name="Fronick C."/>
            <person name="Harrison M."/>
            <person name="Strong C."/>
            <person name="Farmer C."/>
            <person name="Delahaunty K."/>
            <person name="Markovic C."/>
            <person name="Hall O."/>
            <person name="Minx P."/>
            <person name="Tomlinson C."/>
            <person name="Mitreva M."/>
            <person name="Hou S."/>
            <person name="Wollam A."/>
            <person name="Pepin K.H."/>
            <person name="Johnson M."/>
            <person name="Bhonagiri V."/>
            <person name="Zhang X."/>
            <person name="Suruliraj S."/>
            <person name="Warren W."/>
            <person name="Chinwalla A."/>
            <person name="Mardis E.R."/>
            <person name="Wilson R.K."/>
        </authorList>
    </citation>
    <scope>NUCLEOTIDE SEQUENCE [LARGE SCALE GENOMIC DNA]</scope>
    <source>
        <strain evidence="6 7">DSM 20306</strain>
    </source>
</reference>
<evidence type="ECO:0000256" key="3">
    <source>
        <dbReference type="ARBA" id="ARBA00022801"/>
    </source>
</evidence>
<evidence type="ECO:0000256" key="1">
    <source>
        <dbReference type="ARBA" id="ARBA00001946"/>
    </source>
</evidence>
<dbReference type="Proteomes" id="UP000006015">
    <property type="component" value="Unassembled WGS sequence"/>
</dbReference>
<dbReference type="RefSeq" id="WP_003845322.1">
    <property type="nucleotide sequence ID" value="NZ_CP009244.1"/>
</dbReference>
<dbReference type="PRINTS" id="PR00502">
    <property type="entry name" value="NUDIXFAMILY"/>
</dbReference>
<evidence type="ECO:0000256" key="4">
    <source>
        <dbReference type="ARBA" id="ARBA00022842"/>
    </source>
</evidence>
<dbReference type="EMBL" id="ADNS01000001">
    <property type="protein sequence ID" value="EFG82579.1"/>
    <property type="molecule type" value="Genomic_DNA"/>
</dbReference>
<sequence>MKHRIVLAVIVRDDRVLLGHRAPTRAWYANCWDVIGGHIELGESSERALVRECHEELGITVQRYQPVPVTLSDAEIEPSAFPVTQWEGEIRNMAPEEHDALRWFGPEDLGQLHLADPVYVDWLQGLLKHFQG</sequence>
<dbReference type="InterPro" id="IPR020476">
    <property type="entry name" value="Nudix_hydrolase"/>
</dbReference>
<dbReference type="SUPFAM" id="SSF55811">
    <property type="entry name" value="Nudix"/>
    <property type="match status" value="1"/>
</dbReference>
<dbReference type="PANTHER" id="PTHR47707">
    <property type="entry name" value="8-OXO-DGTP DIPHOSPHATASE"/>
    <property type="match status" value="1"/>
</dbReference>
<evidence type="ECO:0000313" key="7">
    <source>
        <dbReference type="Proteomes" id="UP000006015"/>
    </source>
</evidence>
<name>A0ABN0AI59_CORAM</name>
<dbReference type="PROSITE" id="PS51462">
    <property type="entry name" value="NUDIX"/>
    <property type="match status" value="1"/>
</dbReference>
<feature type="domain" description="Nudix hydrolase" evidence="5">
    <location>
        <begin position="1"/>
        <end position="127"/>
    </location>
</feature>
<comment type="cofactor">
    <cofactor evidence="1">
        <name>Mg(2+)</name>
        <dbReference type="ChEBI" id="CHEBI:18420"/>
    </cofactor>
</comment>
<comment type="caution">
    <text evidence="6">The sequence shown here is derived from an EMBL/GenBank/DDBJ whole genome shotgun (WGS) entry which is preliminary data.</text>
</comment>
<dbReference type="InterPro" id="IPR047127">
    <property type="entry name" value="MutT-like"/>
</dbReference>
<comment type="similarity">
    <text evidence="2">Belongs to the Nudix hydrolase family.</text>
</comment>
<keyword evidence="4" id="KW-0460">Magnesium</keyword>
<organism evidence="6 7">
    <name type="scientific">Corynebacterium ammoniagenes DSM 20306</name>
    <dbReference type="NCBI Taxonomy" id="649754"/>
    <lineage>
        <taxon>Bacteria</taxon>
        <taxon>Bacillati</taxon>
        <taxon>Actinomycetota</taxon>
        <taxon>Actinomycetes</taxon>
        <taxon>Mycobacteriales</taxon>
        <taxon>Corynebacteriaceae</taxon>
        <taxon>Corynebacterium</taxon>
    </lineage>
</organism>
<protein>
    <submittedName>
        <fullName evidence="6">Hydrolase, NUDIX family</fullName>
    </submittedName>
</protein>
<dbReference type="GO" id="GO:0016787">
    <property type="term" value="F:hydrolase activity"/>
    <property type="evidence" value="ECO:0007669"/>
    <property type="project" value="UniProtKB-KW"/>
</dbReference>
<gene>
    <name evidence="6" type="ORF">HMPREF0281_00109</name>
</gene>
<proteinExistence type="inferred from homology"/>
<dbReference type="Gene3D" id="3.90.79.10">
    <property type="entry name" value="Nucleoside Triphosphate Pyrophosphohydrolase"/>
    <property type="match status" value="1"/>
</dbReference>
<dbReference type="InterPro" id="IPR015797">
    <property type="entry name" value="NUDIX_hydrolase-like_dom_sf"/>
</dbReference>
<evidence type="ECO:0000256" key="2">
    <source>
        <dbReference type="ARBA" id="ARBA00005582"/>
    </source>
</evidence>
<evidence type="ECO:0000313" key="6">
    <source>
        <dbReference type="EMBL" id="EFG82579.1"/>
    </source>
</evidence>
<dbReference type="PANTHER" id="PTHR47707:SF2">
    <property type="entry name" value="CTP PYROPHOSPHOHYDROLASE"/>
    <property type="match status" value="1"/>
</dbReference>